<organism evidence="2 3">
    <name type="scientific">Asanoa ferruginea</name>
    <dbReference type="NCBI Taxonomy" id="53367"/>
    <lineage>
        <taxon>Bacteria</taxon>
        <taxon>Bacillati</taxon>
        <taxon>Actinomycetota</taxon>
        <taxon>Actinomycetes</taxon>
        <taxon>Micromonosporales</taxon>
        <taxon>Micromonosporaceae</taxon>
        <taxon>Asanoa</taxon>
    </lineage>
</organism>
<evidence type="ECO:0000313" key="2">
    <source>
        <dbReference type="EMBL" id="REF96453.1"/>
    </source>
</evidence>
<dbReference type="AlphaFoldDB" id="A0A3D9ZKK0"/>
<evidence type="ECO:0000313" key="3">
    <source>
        <dbReference type="Proteomes" id="UP000256913"/>
    </source>
</evidence>
<comment type="caution">
    <text evidence="2">The sequence shown here is derived from an EMBL/GenBank/DDBJ whole genome shotgun (WGS) entry which is preliminary data.</text>
</comment>
<dbReference type="EMBL" id="QUMQ01000001">
    <property type="protein sequence ID" value="REF96453.1"/>
    <property type="molecule type" value="Genomic_DNA"/>
</dbReference>
<sequence length="63" mass="7007">MSNDQDRVNWLSRCSNGACVEVGALDGRVLVRDSKDREGPVMAVSRSAWSEFLAGIREAEPRR</sequence>
<dbReference type="Proteomes" id="UP000256913">
    <property type="component" value="Unassembled WGS sequence"/>
</dbReference>
<feature type="domain" description="DUF397" evidence="1">
    <location>
        <begin position="12"/>
        <end position="57"/>
    </location>
</feature>
<dbReference type="Pfam" id="PF04149">
    <property type="entry name" value="DUF397"/>
    <property type="match status" value="1"/>
</dbReference>
<keyword evidence="3" id="KW-1185">Reference proteome</keyword>
<name>A0A3D9ZKK0_9ACTN</name>
<gene>
    <name evidence="2" type="ORF">DFJ67_2435</name>
</gene>
<reference evidence="2 3" key="1">
    <citation type="submission" date="2018-08" db="EMBL/GenBank/DDBJ databases">
        <title>Sequencing the genomes of 1000 actinobacteria strains.</title>
        <authorList>
            <person name="Klenk H.-P."/>
        </authorList>
    </citation>
    <scope>NUCLEOTIDE SEQUENCE [LARGE SCALE GENOMIC DNA]</scope>
    <source>
        <strain evidence="2 3">DSM 44099</strain>
    </source>
</reference>
<dbReference type="OrthoDB" id="3430276at2"/>
<dbReference type="RefSeq" id="WP_116067974.1">
    <property type="nucleotide sequence ID" value="NZ_BONB01000033.1"/>
</dbReference>
<accession>A0A3D9ZKK0</accession>
<dbReference type="InterPro" id="IPR007278">
    <property type="entry name" value="DUF397"/>
</dbReference>
<proteinExistence type="predicted"/>
<protein>
    <submittedName>
        <fullName evidence="2">Uncharacterized protein DUF397</fullName>
    </submittedName>
</protein>
<evidence type="ECO:0000259" key="1">
    <source>
        <dbReference type="Pfam" id="PF04149"/>
    </source>
</evidence>